<dbReference type="PANTHER" id="PTHR12830:SF9">
    <property type="entry name" value="ANAPHASE-PROMOTING COMPLEX SUBUNIT 5"/>
    <property type="match status" value="1"/>
</dbReference>
<evidence type="ECO:0000256" key="6">
    <source>
        <dbReference type="ARBA" id="ARBA00023306"/>
    </source>
</evidence>
<keyword evidence="3" id="KW-0132">Cell division</keyword>
<dbReference type="RefSeq" id="XP_003739141.2">
    <property type="nucleotide sequence ID" value="XM_003739093.3"/>
</dbReference>
<evidence type="ECO:0000256" key="2">
    <source>
        <dbReference type="ARBA" id="ARBA00016066"/>
    </source>
</evidence>
<feature type="region of interest" description="Disordered" evidence="9">
    <location>
        <begin position="171"/>
        <end position="209"/>
    </location>
</feature>
<name>A0AAJ6QP78_9ACAR</name>
<dbReference type="SUPFAM" id="SSF48452">
    <property type="entry name" value="TPR-like"/>
    <property type="match status" value="1"/>
</dbReference>
<organism evidence="11 12">
    <name type="scientific">Galendromus occidentalis</name>
    <name type="common">western predatory mite</name>
    <dbReference type="NCBI Taxonomy" id="34638"/>
    <lineage>
        <taxon>Eukaryota</taxon>
        <taxon>Metazoa</taxon>
        <taxon>Ecdysozoa</taxon>
        <taxon>Arthropoda</taxon>
        <taxon>Chelicerata</taxon>
        <taxon>Arachnida</taxon>
        <taxon>Acari</taxon>
        <taxon>Parasitiformes</taxon>
        <taxon>Mesostigmata</taxon>
        <taxon>Gamasina</taxon>
        <taxon>Phytoseioidea</taxon>
        <taxon>Phytoseiidae</taxon>
        <taxon>Typhlodrominae</taxon>
        <taxon>Galendromus</taxon>
    </lineage>
</organism>
<evidence type="ECO:0000256" key="5">
    <source>
        <dbReference type="ARBA" id="ARBA00022786"/>
    </source>
</evidence>
<comment type="similarity">
    <text evidence="1">Belongs to the APC5 family.</text>
</comment>
<evidence type="ECO:0000256" key="1">
    <source>
        <dbReference type="ARBA" id="ARBA00007450"/>
    </source>
</evidence>
<feature type="domain" description="Anaphase-promoting complex subunit 5" evidence="10">
    <location>
        <begin position="268"/>
        <end position="353"/>
    </location>
</feature>
<dbReference type="GO" id="GO:0031145">
    <property type="term" value="P:anaphase-promoting complex-dependent catabolic process"/>
    <property type="evidence" value="ECO:0007669"/>
    <property type="project" value="TreeGrafter"/>
</dbReference>
<keyword evidence="5" id="KW-0833">Ubl conjugation pathway</keyword>
<dbReference type="Pfam" id="PF12862">
    <property type="entry name" value="ANAPC5"/>
    <property type="match status" value="1"/>
</dbReference>
<dbReference type="GO" id="GO:0045842">
    <property type="term" value="P:positive regulation of mitotic metaphase/anaphase transition"/>
    <property type="evidence" value="ECO:0007669"/>
    <property type="project" value="TreeGrafter"/>
</dbReference>
<sequence length="732" mass="82819">MECAYSVSDRFRRDFSLTPFTFAVGVMVGEYCQLYTSKVSRQQISESHRRAAMILILRLIHSSEKSCAELLDDCLKELPETVHSRTLQELAHFRRGNVNAIFQKTRSFEKFFAGSEDADYSKIHKNSVTGMFLRKLILAINTLDFTAQTQFSMMVQEYVAKAVDHDRPLTNEVADAPMSEVGTKEDTGGSSSTHNESTDLESSGAAELKSSSANDISGLAYGRDSARAFLRQQGQRLRDNPASALPPRELNREILKILCNNPDMAEAYYVSFMSNLFFGEYVSAIGDCHKHFLLKRDIAGKKFRYALLNLAIIHKRFGHEKEAELALRESIDLSQQAGDHECLEQALLWLSRTNQNDMSSAVENSVLHGGQQQRLWLLFTLGLQTLSKLGILTGRFPSSCLEKLAGKHVENCGSPAALMSFGMSAAILWISYGLHQNAKLHCEMVLHLCYTEINPRHEDWIFINESVILAFVFCSRYAIQDYDYVTAGTLLEIADSLVPPFSELRKAVDIAKLCNECESNLHKDRFSECRASIDALALLSPADAELYKVRMYQHLGNYERAIKLINGFPPTSVENSGSYGSVIQFLLKSRVLIDIDSDNSFQCILEGLALCERYNLRYLECMFKLELVRARSRRNFSKPSLKSSLDSVTPMILAHGSKDDKLLLRSVRAEISENDRAIEDMISCYEEWNFFGDVQRSKVALNFIARKCHEIGDRARRNHYAKLFRILVTKTK</sequence>
<dbReference type="Proteomes" id="UP000694867">
    <property type="component" value="Unplaced"/>
</dbReference>
<evidence type="ECO:0000256" key="4">
    <source>
        <dbReference type="ARBA" id="ARBA00022776"/>
    </source>
</evidence>
<evidence type="ECO:0000313" key="12">
    <source>
        <dbReference type="RefSeq" id="XP_003739141.2"/>
    </source>
</evidence>
<dbReference type="KEGG" id="goe:100904497"/>
<keyword evidence="4" id="KW-0498">Mitosis</keyword>
<dbReference type="InterPro" id="IPR037679">
    <property type="entry name" value="Apc5"/>
</dbReference>
<dbReference type="AlphaFoldDB" id="A0AAJ6QP78"/>
<dbReference type="GO" id="GO:0051301">
    <property type="term" value="P:cell division"/>
    <property type="evidence" value="ECO:0007669"/>
    <property type="project" value="UniProtKB-KW"/>
</dbReference>
<proteinExistence type="inferred from homology"/>
<dbReference type="GO" id="GO:0070979">
    <property type="term" value="P:protein K11-linked ubiquitination"/>
    <property type="evidence" value="ECO:0007669"/>
    <property type="project" value="TreeGrafter"/>
</dbReference>
<dbReference type="InterPro" id="IPR011990">
    <property type="entry name" value="TPR-like_helical_dom_sf"/>
</dbReference>
<gene>
    <name evidence="12" type="primary">LOC100904497</name>
</gene>
<evidence type="ECO:0000256" key="7">
    <source>
        <dbReference type="ARBA" id="ARBA00031069"/>
    </source>
</evidence>
<evidence type="ECO:0000256" key="8">
    <source>
        <dbReference type="ARBA" id="ARBA00045696"/>
    </source>
</evidence>
<dbReference type="CTD" id="45574"/>
<accession>A0AAJ6QP78</accession>
<keyword evidence="11" id="KW-1185">Reference proteome</keyword>
<protein>
    <recommendedName>
        <fullName evidence="2">Anaphase-promoting complex subunit 5</fullName>
    </recommendedName>
    <alternativeName>
        <fullName evidence="7">Cyclosome subunit 5</fullName>
    </alternativeName>
</protein>
<comment type="function">
    <text evidence="8">Component of the anaphase promoting complex/cyclosome (APC/C), a cell cycle-regulated E3 ubiquitin ligase that controls progression through mitosis and the G1 phase of the cell cycle. The APC/C complex acts by mediating ubiquitination and subsequent degradation of target proteins: it mainly mediates the formation of 'Lys-11'-linked polyubiquitin chains and, to a lower extent, the formation of 'Lys-48'- and 'Lys-63'-linked polyubiquitin chains. The APC/C complex catalyzes assembly of branched 'Lys-11'-/'Lys-48'-linked branched ubiquitin chains on target proteins.</text>
</comment>
<evidence type="ECO:0000259" key="10">
    <source>
        <dbReference type="Pfam" id="PF12862"/>
    </source>
</evidence>
<dbReference type="GeneID" id="100904497"/>
<dbReference type="PANTHER" id="PTHR12830">
    <property type="entry name" value="ANAPHASE-PROMOTING COMPLEX SUBUNIT 5"/>
    <property type="match status" value="1"/>
</dbReference>
<evidence type="ECO:0000256" key="3">
    <source>
        <dbReference type="ARBA" id="ARBA00022618"/>
    </source>
</evidence>
<dbReference type="InterPro" id="IPR026000">
    <property type="entry name" value="Apc5_dom"/>
</dbReference>
<dbReference type="GO" id="GO:0005680">
    <property type="term" value="C:anaphase-promoting complex"/>
    <property type="evidence" value="ECO:0007669"/>
    <property type="project" value="InterPro"/>
</dbReference>
<evidence type="ECO:0000313" key="11">
    <source>
        <dbReference type="Proteomes" id="UP000694867"/>
    </source>
</evidence>
<dbReference type="Gene3D" id="1.25.40.10">
    <property type="entry name" value="Tetratricopeptide repeat domain"/>
    <property type="match status" value="1"/>
</dbReference>
<keyword evidence="6" id="KW-0131">Cell cycle</keyword>
<evidence type="ECO:0000256" key="9">
    <source>
        <dbReference type="SAM" id="MobiDB-lite"/>
    </source>
</evidence>
<reference evidence="12" key="1">
    <citation type="submission" date="2025-08" db="UniProtKB">
        <authorList>
            <consortium name="RefSeq"/>
        </authorList>
    </citation>
    <scope>IDENTIFICATION</scope>
</reference>